<name>A0ABY7KTM2_9ACTN</name>
<sequence>MARTRCTTRCRLPRASNGRWLWRAACEDPIGTTEVYGEDDGVVRMLVTEHAIAVLLAGQVTRTLTVLLLSCTAGVTAVRLAAISLGSCGY</sequence>
<evidence type="ECO:0000313" key="1">
    <source>
        <dbReference type="EMBL" id="WAZ26757.1"/>
    </source>
</evidence>
<reference evidence="1" key="1">
    <citation type="submission" date="2022-12" db="EMBL/GenBank/DDBJ databases">
        <authorList>
            <person name="Ruckert C."/>
            <person name="Busche T."/>
            <person name="Kalinowski J."/>
            <person name="Wittmann C."/>
        </authorList>
    </citation>
    <scope>NUCLEOTIDE SEQUENCE</scope>
    <source>
        <strain evidence="1">DSM 40467</strain>
    </source>
</reference>
<keyword evidence="2" id="KW-1185">Reference proteome</keyword>
<organism evidence="1 2">
    <name type="scientific">Streptomyces cinnabarinus</name>
    <dbReference type="NCBI Taxonomy" id="67287"/>
    <lineage>
        <taxon>Bacteria</taxon>
        <taxon>Bacillati</taxon>
        <taxon>Actinomycetota</taxon>
        <taxon>Actinomycetes</taxon>
        <taxon>Kitasatosporales</taxon>
        <taxon>Streptomycetaceae</taxon>
        <taxon>Streptomyces</taxon>
    </lineage>
</organism>
<dbReference type="EMBL" id="CP114413">
    <property type="protein sequence ID" value="WAZ26757.1"/>
    <property type="molecule type" value="Genomic_DNA"/>
</dbReference>
<dbReference type="Proteomes" id="UP001164439">
    <property type="component" value="Chromosome"/>
</dbReference>
<accession>A0ABY7KTM2</accession>
<evidence type="ECO:0000313" key="2">
    <source>
        <dbReference type="Proteomes" id="UP001164439"/>
    </source>
</evidence>
<dbReference type="RefSeq" id="WP_269664243.1">
    <property type="nucleotide sequence ID" value="NZ_CP114413.1"/>
</dbReference>
<gene>
    <name evidence="1" type="ORF">STRCI_008388</name>
</gene>
<protein>
    <submittedName>
        <fullName evidence="1">Uncharacterized protein</fullName>
    </submittedName>
</protein>
<proteinExistence type="predicted"/>